<feature type="domain" description="CobB/CobQ-like glutamine amidotransferase" evidence="6">
    <location>
        <begin position="255"/>
        <end position="451"/>
    </location>
</feature>
<dbReference type="PROSITE" id="PS51274">
    <property type="entry name" value="GATASE_COBBQ"/>
    <property type="match status" value="1"/>
</dbReference>
<dbReference type="Gene3D" id="3.40.50.300">
    <property type="entry name" value="P-loop containing nucleotide triphosphate hydrolases"/>
    <property type="match status" value="1"/>
</dbReference>
<dbReference type="Proteomes" id="UP001169242">
    <property type="component" value="Unassembled WGS sequence"/>
</dbReference>
<dbReference type="InterPro" id="IPR033949">
    <property type="entry name" value="CobQ_GATase1"/>
</dbReference>
<evidence type="ECO:0000256" key="3">
    <source>
        <dbReference type="ARBA" id="ARBA00022962"/>
    </source>
</evidence>
<keyword evidence="3 4" id="KW-0315">Glutamine amidotransferase</keyword>
<gene>
    <name evidence="4" type="primary">cobQ</name>
    <name evidence="7" type="ORF">PBV87_02770</name>
</gene>
<dbReference type="InterPro" id="IPR011698">
    <property type="entry name" value="GATase_3"/>
</dbReference>
<dbReference type="InterPro" id="IPR002586">
    <property type="entry name" value="CobQ/CobB/MinD/ParA_Nub-bd_dom"/>
</dbReference>
<feature type="active site" evidence="4">
    <location>
        <position position="446"/>
    </location>
</feature>
<dbReference type="SUPFAM" id="SSF52317">
    <property type="entry name" value="Class I glutamine amidotransferase-like"/>
    <property type="match status" value="1"/>
</dbReference>
<evidence type="ECO:0000256" key="4">
    <source>
        <dbReference type="HAMAP-Rule" id="MF_00028"/>
    </source>
</evidence>
<dbReference type="NCBIfam" id="NF001989">
    <property type="entry name" value="PRK00784.1"/>
    <property type="match status" value="1"/>
</dbReference>
<dbReference type="PANTHER" id="PTHR21343">
    <property type="entry name" value="DETHIOBIOTIN SYNTHETASE"/>
    <property type="match status" value="1"/>
</dbReference>
<dbReference type="EMBL" id="JAQIFT010000013">
    <property type="protein sequence ID" value="MDA3730428.1"/>
    <property type="molecule type" value="Genomic_DNA"/>
</dbReference>
<feature type="active site" description="Nucleophile" evidence="4">
    <location>
        <position position="333"/>
    </location>
</feature>
<dbReference type="InterPro" id="IPR029062">
    <property type="entry name" value="Class_I_gatase-like"/>
</dbReference>
<dbReference type="RefSeq" id="WP_053984976.1">
    <property type="nucleotide sequence ID" value="NZ_JAQIFT010000013.1"/>
</dbReference>
<evidence type="ECO:0000256" key="2">
    <source>
        <dbReference type="ARBA" id="ARBA00022573"/>
    </source>
</evidence>
<evidence type="ECO:0000256" key="1">
    <source>
        <dbReference type="ARBA" id="ARBA00004953"/>
    </source>
</evidence>
<reference evidence="7" key="1">
    <citation type="journal article" date="2023" name="Int. J. Syst. Evol. Microbiol.">
        <title>&lt;i&gt;Holtiella tumoricola&lt;/i&gt; gen. nov. sp. nov., isolated from a human clinical sample.</title>
        <authorList>
            <person name="Allen-Vercoe E."/>
            <person name="Daigneault M.C."/>
            <person name="Vancuren S.J."/>
            <person name="Cochrane K."/>
            <person name="O'Neal L.L."/>
            <person name="Sankaranarayanan K."/>
            <person name="Lawson P.A."/>
        </authorList>
    </citation>
    <scope>NUCLEOTIDE SEQUENCE</scope>
    <source>
        <strain evidence="7">CC70A</strain>
    </source>
</reference>
<protein>
    <recommendedName>
        <fullName evidence="4">Cobyric acid synthase</fullName>
    </recommendedName>
</protein>
<feature type="domain" description="CobQ/CobB/MinD/ParA nucleotide binding" evidence="5">
    <location>
        <begin position="6"/>
        <end position="229"/>
    </location>
</feature>
<name>A0AA42IZU2_9FIRM</name>
<dbReference type="Pfam" id="PF01656">
    <property type="entry name" value="CbiA"/>
    <property type="match status" value="1"/>
</dbReference>
<comment type="pathway">
    <text evidence="1 4">Cofactor biosynthesis; adenosylcobalamin biosynthesis.</text>
</comment>
<keyword evidence="2 4" id="KW-0169">Cobalamin biosynthesis</keyword>
<dbReference type="SUPFAM" id="SSF52540">
    <property type="entry name" value="P-loop containing nucleoside triphosphate hydrolases"/>
    <property type="match status" value="1"/>
</dbReference>
<comment type="similarity">
    <text evidence="4">Belongs to the CobB/CobQ family. CobQ subfamily.</text>
</comment>
<dbReference type="NCBIfam" id="TIGR00313">
    <property type="entry name" value="cobQ"/>
    <property type="match status" value="1"/>
</dbReference>
<evidence type="ECO:0000313" key="8">
    <source>
        <dbReference type="Proteomes" id="UP001169242"/>
    </source>
</evidence>
<dbReference type="InterPro" id="IPR027417">
    <property type="entry name" value="P-loop_NTPase"/>
</dbReference>
<proteinExistence type="inferred from homology"/>
<dbReference type="AlphaFoldDB" id="A0AA42IZU2"/>
<sequence>MHKPRVMFQGTASSVGKSVLVAGLCRVLHEDGYKVTPYKSQNMSLNSYITEEGKEMGRAQVMQAEAAGIKPHALMNPILIKPTGDMKAQYIIEGEVFKDMTAMEYQQFKPELKKRLKTLYEKLEDDFDVVVLEGAGSPAEINLREGDIVNMGMAELIDSPVILIGDIDKGGVFASLVGTLMLLSEEERKRVKGVVINKFRGDLEILKPGLKMLEDIIHIPVLGVIPYFKLALEDEDSVSTVFEQHPSTLEEKLIIKIIRLPHLSNFTDFNRLFALEGVAVSYASKPHELEDADLIILPGSKNTIDDLNFLKEEGFVPILHRHKAAGKTLFGICGGYQMLGRKLYNPSLMETTIREVEGLNLLSIDTQFETEKTMTQVKGYIVSDKGHLKGCLNQPIEGYEIHMGQTIWYDESLVPFVALNETLGSADHRIEGYHDPDALVYGTYIHGIFDKLSFTLPFLNALACAKGLGADSIKLAGSTHTDYAAFKESQYSQLANLLRDHLDLETIYSILFK</sequence>
<dbReference type="InterPro" id="IPR047045">
    <property type="entry name" value="CobQ_N"/>
</dbReference>
<dbReference type="HAMAP" id="MF_00028">
    <property type="entry name" value="CobQ"/>
    <property type="match status" value="1"/>
</dbReference>
<comment type="function">
    <text evidence="4">Catalyzes amidations at positions B, D, E, and G on adenosylcobyrinic A,C-diamide. NH(2) groups are provided by glutamine, and one molecule of ATP is hydrogenolyzed for each amidation.</text>
</comment>
<dbReference type="InterPro" id="IPR004459">
    <property type="entry name" value="CobQ_synth"/>
</dbReference>
<evidence type="ECO:0000259" key="6">
    <source>
        <dbReference type="Pfam" id="PF07685"/>
    </source>
</evidence>
<evidence type="ECO:0000259" key="5">
    <source>
        <dbReference type="Pfam" id="PF01656"/>
    </source>
</evidence>
<comment type="caution">
    <text evidence="7">The sequence shown here is derived from an EMBL/GenBank/DDBJ whole genome shotgun (WGS) entry which is preliminary data.</text>
</comment>
<dbReference type="PANTHER" id="PTHR21343:SF1">
    <property type="entry name" value="COBYRIC ACID SYNTHASE"/>
    <property type="match status" value="1"/>
</dbReference>
<keyword evidence="8" id="KW-1185">Reference proteome</keyword>
<dbReference type="CDD" id="cd01750">
    <property type="entry name" value="GATase1_CobQ"/>
    <property type="match status" value="1"/>
</dbReference>
<dbReference type="GO" id="GO:0009236">
    <property type="term" value="P:cobalamin biosynthetic process"/>
    <property type="evidence" value="ECO:0007669"/>
    <property type="project" value="UniProtKB-UniRule"/>
</dbReference>
<dbReference type="CDD" id="cd05389">
    <property type="entry name" value="CobQ_N"/>
    <property type="match status" value="1"/>
</dbReference>
<dbReference type="Gene3D" id="3.40.50.880">
    <property type="match status" value="1"/>
</dbReference>
<dbReference type="GO" id="GO:0003824">
    <property type="term" value="F:catalytic activity"/>
    <property type="evidence" value="ECO:0007669"/>
    <property type="project" value="InterPro"/>
</dbReference>
<organism evidence="7 8">
    <name type="scientific">Holtiella tumoricola</name>
    <dbReference type="NCBI Taxonomy" id="3018743"/>
    <lineage>
        <taxon>Bacteria</taxon>
        <taxon>Bacillati</taxon>
        <taxon>Bacillota</taxon>
        <taxon>Clostridia</taxon>
        <taxon>Lachnospirales</taxon>
        <taxon>Cellulosilyticaceae</taxon>
        <taxon>Holtiella</taxon>
    </lineage>
</organism>
<accession>A0AA42IZU2</accession>
<dbReference type="GO" id="GO:0015420">
    <property type="term" value="F:ABC-type vitamin B12 transporter activity"/>
    <property type="evidence" value="ECO:0007669"/>
    <property type="project" value="UniProtKB-UniRule"/>
</dbReference>
<dbReference type="Pfam" id="PF07685">
    <property type="entry name" value="GATase_3"/>
    <property type="match status" value="1"/>
</dbReference>
<evidence type="ECO:0000313" key="7">
    <source>
        <dbReference type="EMBL" id="MDA3730428.1"/>
    </source>
</evidence>